<accession>A0A8H5W5K4</accession>
<dbReference type="InterPro" id="IPR036673">
    <property type="entry name" value="Cyanovirin-N_sf"/>
</dbReference>
<dbReference type="Gene3D" id="2.30.60.10">
    <property type="entry name" value="Cyanovirin-N"/>
    <property type="match status" value="1"/>
</dbReference>
<comment type="caution">
    <text evidence="3">The sequence shown here is derived from an EMBL/GenBank/DDBJ whole genome shotgun (WGS) entry which is preliminary data.</text>
</comment>
<dbReference type="EMBL" id="JAAQRI010000029">
    <property type="protein sequence ID" value="KAF5647746.1"/>
    <property type="molecule type" value="Genomic_DNA"/>
</dbReference>
<name>A0A8H5W5K4_9HYPO</name>
<organism evidence="3 4">
    <name type="scientific">Fusarium tjaetaba</name>
    <dbReference type="NCBI Taxonomy" id="1567544"/>
    <lineage>
        <taxon>Eukaryota</taxon>
        <taxon>Fungi</taxon>
        <taxon>Dikarya</taxon>
        <taxon>Ascomycota</taxon>
        <taxon>Pezizomycotina</taxon>
        <taxon>Sordariomycetes</taxon>
        <taxon>Hypocreomycetidae</taxon>
        <taxon>Hypocreales</taxon>
        <taxon>Nectriaceae</taxon>
        <taxon>Fusarium</taxon>
        <taxon>Fusarium fujikuroi species complex</taxon>
    </lineage>
</organism>
<keyword evidence="2" id="KW-0732">Signal</keyword>
<evidence type="ECO:0000313" key="4">
    <source>
        <dbReference type="Proteomes" id="UP000530670"/>
    </source>
</evidence>
<evidence type="ECO:0000256" key="2">
    <source>
        <dbReference type="SAM" id="SignalP"/>
    </source>
</evidence>
<feature type="region of interest" description="Disordered" evidence="1">
    <location>
        <begin position="66"/>
        <end position="103"/>
    </location>
</feature>
<dbReference type="Proteomes" id="UP000530670">
    <property type="component" value="Unassembled WGS sequence"/>
</dbReference>
<dbReference type="RefSeq" id="XP_037211321.1">
    <property type="nucleotide sequence ID" value="XM_037347662.1"/>
</dbReference>
<evidence type="ECO:0000313" key="3">
    <source>
        <dbReference type="EMBL" id="KAF5647746.1"/>
    </source>
</evidence>
<feature type="signal peptide" evidence="2">
    <location>
        <begin position="1"/>
        <end position="17"/>
    </location>
</feature>
<dbReference type="SUPFAM" id="SSF51322">
    <property type="entry name" value="Cyanovirin-N"/>
    <property type="match status" value="1"/>
</dbReference>
<evidence type="ECO:0000256" key="1">
    <source>
        <dbReference type="SAM" id="MobiDB-lite"/>
    </source>
</evidence>
<dbReference type="OrthoDB" id="5015698at2759"/>
<proteinExistence type="predicted"/>
<protein>
    <recommendedName>
        <fullName evidence="5">F-box domain-containing protein</fullName>
    </recommendedName>
</protein>
<evidence type="ECO:0008006" key="5">
    <source>
        <dbReference type="Google" id="ProtNLM"/>
    </source>
</evidence>
<sequence length="637" mass="73910">MTKVATILMALLGTAFAQIDRTCIDIAFNSETNTLSGKCQPRDNSGYIPSELDLNDCFGYDGTTITHTKQKPTNTTETYTMSSDKIPNQNPESLSPDTETAQKSQPLTLDLLPTEVLLQITGEPEKDQDTISAEEFKGLCLLSPPLSQIYLRPYYLGDNCGAFRQAIRSANVKAMDRCAQFGAVRDTTWELPESDGCQCISERRHTHHRPIDELLESVYLGNVPIENGINALKWLLERRFDMKEQKDQAWYEANTHCDHFPDFLITMLSKSPDRVYTEGICQMIKLIQSNGYSLPFAMNLDTYWHLDEMERLSPGLVRKPLDEALRSHCPPYFIEVIMQDYIRRRVDFSSTHVVTPVSMKSWAGKHKFFYEYTSNSLVSTPNGLVFTQDQQWWKFTNLLETTWGIFLDLVDPSTNWVEQYRGEASDILEEKIKILAKYGILDDIEEKMLRSIVEALRSMTTPTKTSSITGITGWDAQCCWDTLVKALRPFTIDWEVYTLDMWASEEEDIHSWGDAHRYHRFIIDRDWNPYEMYHDYQLRNHHIRPMLDRPWGNKGVAKGDDGWWTDREWTRVVRREDRIPPCEVKGEDEDGDHPLLVCDDWRLPAWIHGQSYWEIEKAVSERWTDLYVTRGIVPRFP</sequence>
<gene>
    <name evidence="3" type="ORF">FTJAE_1560</name>
</gene>
<dbReference type="GeneID" id="59299932"/>
<dbReference type="AlphaFoldDB" id="A0A8H5W5K4"/>
<feature type="chain" id="PRO_5034239216" description="F-box domain-containing protein" evidence="2">
    <location>
        <begin position="18"/>
        <end position="637"/>
    </location>
</feature>
<keyword evidence="4" id="KW-1185">Reference proteome</keyword>
<reference evidence="3 4" key="1">
    <citation type="submission" date="2020-05" db="EMBL/GenBank/DDBJ databases">
        <title>Identification and distribution of gene clusters putatively required for synthesis of sphingolipid metabolism inhibitors in phylogenetically diverse species of the filamentous fungus Fusarium.</title>
        <authorList>
            <person name="Kim H.-S."/>
            <person name="Busman M."/>
            <person name="Brown D.W."/>
            <person name="Divon H."/>
            <person name="Uhlig S."/>
            <person name="Proctor R.H."/>
        </authorList>
    </citation>
    <scope>NUCLEOTIDE SEQUENCE [LARGE SCALE GENOMIC DNA]</scope>
    <source>
        <strain evidence="3 4">NRRL 66243</strain>
    </source>
</reference>